<dbReference type="PANTHER" id="PTHR35393">
    <property type="entry name" value="CHROMOSOME 1, WHOLE GENOME SHOTGUN SEQUENCE"/>
    <property type="match status" value="1"/>
</dbReference>
<name>A0A8H7SSQ8_9FUNG</name>
<comment type="caution">
    <text evidence="1">The sequence shown here is derived from an EMBL/GenBank/DDBJ whole genome shotgun (WGS) entry which is preliminary data.</text>
</comment>
<proteinExistence type="predicted"/>
<gene>
    <name evidence="1" type="ORF">INT48_007164</name>
</gene>
<sequence length="263" mass="30510">MSDNGSDAQISPSALIKSEYISRYKKEEETNYDIAIVEDLFSYNTTKRKRILDYYFFENAVLTSPIMSTEGVMNIQYVYTVWQAMNRTKPDVNNIVFDGHTAVIHLTQNISPSILPSFFQVQVPAITTLHFKETDQDSGLLKIYRQDDSWTLEGLLQSVPLISFWYDHVLRLIMGKIVTTTGDLLDAALQQAEKMTQRGQDIQIIGRNLAIENMEKLDEYKTDLHENYLKGIRNWRESCTLEQDNNHMINNEYLYSHMVEDVD</sequence>
<dbReference type="AlphaFoldDB" id="A0A8H7SSQ8"/>
<accession>A0A8H7SSQ8</accession>
<evidence type="ECO:0000313" key="1">
    <source>
        <dbReference type="EMBL" id="KAG2234416.1"/>
    </source>
</evidence>
<dbReference type="EMBL" id="JAEPRE010000053">
    <property type="protein sequence ID" value="KAG2234416.1"/>
    <property type="molecule type" value="Genomic_DNA"/>
</dbReference>
<dbReference type="PANTHER" id="PTHR35393:SF1">
    <property type="entry name" value="SNOAL-LIKE DOMAIN-CONTAINING PROTEIN"/>
    <property type="match status" value="1"/>
</dbReference>
<evidence type="ECO:0000313" key="2">
    <source>
        <dbReference type="Proteomes" id="UP000613177"/>
    </source>
</evidence>
<reference evidence="1" key="1">
    <citation type="submission" date="2021-01" db="EMBL/GenBank/DDBJ databases">
        <title>Metabolic potential, ecology and presence of endohyphal bacteria is reflected in genomic diversity of Mucoromycotina.</title>
        <authorList>
            <person name="Muszewska A."/>
            <person name="Okrasinska A."/>
            <person name="Steczkiewicz K."/>
            <person name="Drgas O."/>
            <person name="Orlowska M."/>
            <person name="Perlinska-Lenart U."/>
            <person name="Aleksandrzak-Piekarczyk T."/>
            <person name="Szatraj K."/>
            <person name="Zielenkiewicz U."/>
            <person name="Pilsyk S."/>
            <person name="Malc E."/>
            <person name="Mieczkowski P."/>
            <person name="Kruszewska J.S."/>
            <person name="Biernat P."/>
            <person name="Pawlowska J."/>
        </authorList>
    </citation>
    <scope>NUCLEOTIDE SEQUENCE</scope>
    <source>
        <strain evidence="1">WA0000018081</strain>
    </source>
</reference>
<dbReference type="Proteomes" id="UP000613177">
    <property type="component" value="Unassembled WGS sequence"/>
</dbReference>
<protein>
    <submittedName>
        <fullName evidence="1">Uncharacterized protein</fullName>
    </submittedName>
</protein>
<organism evidence="1 2">
    <name type="scientific">Thamnidium elegans</name>
    <dbReference type="NCBI Taxonomy" id="101142"/>
    <lineage>
        <taxon>Eukaryota</taxon>
        <taxon>Fungi</taxon>
        <taxon>Fungi incertae sedis</taxon>
        <taxon>Mucoromycota</taxon>
        <taxon>Mucoromycotina</taxon>
        <taxon>Mucoromycetes</taxon>
        <taxon>Mucorales</taxon>
        <taxon>Mucorineae</taxon>
        <taxon>Mucoraceae</taxon>
        <taxon>Thamnidium</taxon>
    </lineage>
</organism>
<keyword evidence="2" id="KW-1185">Reference proteome</keyword>